<dbReference type="PANTHER" id="PTHR34216:SF3">
    <property type="entry name" value="POLY-BETA-1,6-N-ACETYL-D-GLUCOSAMINE N-DEACETYLASE"/>
    <property type="match status" value="1"/>
</dbReference>
<keyword evidence="6" id="KW-1185">Reference proteome</keyword>
<evidence type="ECO:0000256" key="3">
    <source>
        <dbReference type="SAM" id="SignalP"/>
    </source>
</evidence>
<reference evidence="5 6" key="1">
    <citation type="submission" date="2015-05" db="EMBL/GenBank/DDBJ databases">
        <title>Complete genome of Marinobacter psychrophilus strain 20041T isolated from sea-ice of the Canadian Basin.</title>
        <authorList>
            <person name="Song L."/>
            <person name="Ren L."/>
            <person name="Yu Y."/>
            <person name="Wang X."/>
        </authorList>
    </citation>
    <scope>NUCLEOTIDE SEQUENCE [LARGE SCALE GENOMIC DNA]</scope>
    <source>
        <strain evidence="5 6">20041</strain>
    </source>
</reference>
<dbReference type="KEGG" id="mpq:ABA45_11315"/>
<dbReference type="GO" id="GO:0016810">
    <property type="term" value="F:hydrolase activity, acting on carbon-nitrogen (but not peptide) bonds"/>
    <property type="evidence" value="ECO:0007669"/>
    <property type="project" value="InterPro"/>
</dbReference>
<dbReference type="Pfam" id="PF01522">
    <property type="entry name" value="Polysacc_deac_1"/>
    <property type="match status" value="1"/>
</dbReference>
<dbReference type="InterPro" id="IPR051398">
    <property type="entry name" value="Polysacch_Deacetylase"/>
</dbReference>
<dbReference type="PROSITE" id="PS51677">
    <property type="entry name" value="NODB"/>
    <property type="match status" value="1"/>
</dbReference>
<dbReference type="EMBL" id="CP011494">
    <property type="protein sequence ID" value="AKO52920.1"/>
    <property type="molecule type" value="Genomic_DNA"/>
</dbReference>
<dbReference type="PATRIC" id="fig|330734.3.peg.2372"/>
<name>A0A0H4I5B4_9GAMM</name>
<dbReference type="Gene3D" id="3.20.20.370">
    <property type="entry name" value="Glycoside hydrolase/deacetylase"/>
    <property type="match status" value="1"/>
</dbReference>
<organism evidence="5 6">
    <name type="scientific">Marinobacter psychrophilus</name>
    <dbReference type="NCBI Taxonomy" id="330734"/>
    <lineage>
        <taxon>Bacteria</taxon>
        <taxon>Pseudomonadati</taxon>
        <taxon>Pseudomonadota</taxon>
        <taxon>Gammaproteobacteria</taxon>
        <taxon>Pseudomonadales</taxon>
        <taxon>Marinobacteraceae</taxon>
        <taxon>Marinobacter</taxon>
    </lineage>
</organism>
<sequence length="340" mass="36892">MRRQDFVATTLAIALALPAGASADLAILQYHHISNNTPGATSTSPALFQAQLQMIEQLGLAVEPLFEATQKALAGDGGDAVALSFDDAYSSVYSNAVPILTRLNYPYTLFVNTDTIGNNGFMTLQQLQELASTGLATIANHSAGHGHLARAPNEKVEQWRERVRQSLDGAQTLLEREFGSAPPMFAYPYGEFDAALEQQVNQRGWLAFGQQSGPVGATSSRTRLPRFPMANAYGQLQGLENKLLSKALPVSAKDLPDGIVSANPPHLRMTLPSGFTPDKLTCFGSGQGRIKVTADAQRAKVQAPAAFSSRRFRYNCTYPAGDGRFYWLSQPWLDLSRPED</sequence>
<evidence type="ECO:0000259" key="4">
    <source>
        <dbReference type="PROSITE" id="PS51677"/>
    </source>
</evidence>
<dbReference type="STRING" id="330734.ABA45_11315"/>
<dbReference type="CDD" id="cd10973">
    <property type="entry name" value="CE4_DAC_u4_5s"/>
    <property type="match status" value="1"/>
</dbReference>
<proteinExistence type="predicted"/>
<dbReference type="AlphaFoldDB" id="A0A0H4I5B4"/>
<dbReference type="SUPFAM" id="SSF88713">
    <property type="entry name" value="Glycoside hydrolase/deacetylase"/>
    <property type="match status" value="1"/>
</dbReference>
<dbReference type="InterPro" id="IPR011330">
    <property type="entry name" value="Glyco_hydro/deAcase_b/a-brl"/>
</dbReference>
<dbReference type="InterPro" id="IPR002509">
    <property type="entry name" value="NODB_dom"/>
</dbReference>
<gene>
    <name evidence="5" type="ORF">ABA45_11315</name>
</gene>
<protein>
    <submittedName>
        <fullName evidence="5">Polysaccharide deacetylase</fullName>
    </submittedName>
</protein>
<accession>A0A0H4I5B4</accession>
<keyword evidence="2 3" id="KW-0732">Signal</keyword>
<evidence type="ECO:0000256" key="2">
    <source>
        <dbReference type="ARBA" id="ARBA00022729"/>
    </source>
</evidence>
<dbReference type="GO" id="GO:0005576">
    <property type="term" value="C:extracellular region"/>
    <property type="evidence" value="ECO:0007669"/>
    <property type="project" value="UniProtKB-SubCell"/>
</dbReference>
<dbReference type="RefSeq" id="WP_048386194.1">
    <property type="nucleotide sequence ID" value="NZ_CP011494.1"/>
</dbReference>
<dbReference type="Proteomes" id="UP000036406">
    <property type="component" value="Chromosome"/>
</dbReference>
<feature type="domain" description="NodB homology" evidence="4">
    <location>
        <begin position="79"/>
        <end position="340"/>
    </location>
</feature>
<feature type="signal peptide" evidence="3">
    <location>
        <begin position="1"/>
        <end position="23"/>
    </location>
</feature>
<evidence type="ECO:0000313" key="5">
    <source>
        <dbReference type="EMBL" id="AKO52920.1"/>
    </source>
</evidence>
<comment type="subcellular location">
    <subcellularLocation>
        <location evidence="1">Secreted</location>
    </subcellularLocation>
</comment>
<evidence type="ECO:0000313" key="6">
    <source>
        <dbReference type="Proteomes" id="UP000036406"/>
    </source>
</evidence>
<dbReference type="GO" id="GO:0005975">
    <property type="term" value="P:carbohydrate metabolic process"/>
    <property type="evidence" value="ECO:0007669"/>
    <property type="project" value="InterPro"/>
</dbReference>
<evidence type="ECO:0000256" key="1">
    <source>
        <dbReference type="ARBA" id="ARBA00004613"/>
    </source>
</evidence>
<dbReference type="PANTHER" id="PTHR34216">
    <property type="match status" value="1"/>
</dbReference>
<feature type="chain" id="PRO_5005206092" evidence="3">
    <location>
        <begin position="24"/>
        <end position="340"/>
    </location>
</feature>